<evidence type="ECO:0000259" key="3">
    <source>
        <dbReference type="PROSITE" id="PS52002"/>
    </source>
</evidence>
<dbReference type="Gene3D" id="2.30.30.100">
    <property type="match status" value="1"/>
</dbReference>
<reference evidence="4 5" key="1">
    <citation type="submission" date="2024-03" db="EMBL/GenBank/DDBJ databases">
        <title>Adaptation during the transition from Ophiocordyceps entomopathogen to insect associate is accompanied by gene loss and intensified selection.</title>
        <authorList>
            <person name="Ward C.M."/>
            <person name="Onetto C.A."/>
            <person name="Borneman A.R."/>
        </authorList>
    </citation>
    <scope>NUCLEOTIDE SEQUENCE [LARGE SCALE GENOMIC DNA]</scope>
    <source>
        <strain evidence="4">AWRI1</strain>
        <tissue evidence="4">Single Adult Female</tissue>
    </source>
</reference>
<dbReference type="AlphaFoldDB" id="A0AAN9TQC3"/>
<evidence type="ECO:0000256" key="1">
    <source>
        <dbReference type="ARBA" id="ARBA00006850"/>
    </source>
</evidence>
<feature type="region of interest" description="Disordered" evidence="2">
    <location>
        <begin position="16"/>
        <end position="37"/>
    </location>
</feature>
<dbReference type="PANTHER" id="PTHR10701:SF5">
    <property type="entry name" value="N-ALPHA-ACETYLTRANSFERASE 38, NATC AUXILIARY SUBUNIT"/>
    <property type="match status" value="1"/>
</dbReference>
<dbReference type="InterPro" id="IPR034110">
    <property type="entry name" value="LSMD1_Sm"/>
</dbReference>
<feature type="compositionally biased region" description="Basic and acidic residues" evidence="2">
    <location>
        <begin position="16"/>
        <end position="26"/>
    </location>
</feature>
<dbReference type="SUPFAM" id="SSF50182">
    <property type="entry name" value="Sm-like ribonucleoproteins"/>
    <property type="match status" value="1"/>
</dbReference>
<accession>A0AAN9TQC3</accession>
<evidence type="ECO:0000313" key="4">
    <source>
        <dbReference type="EMBL" id="KAK7603255.1"/>
    </source>
</evidence>
<feature type="domain" description="Sm" evidence="3">
    <location>
        <begin position="39"/>
        <end position="117"/>
    </location>
</feature>
<dbReference type="SMART" id="SM00651">
    <property type="entry name" value="Sm"/>
    <property type="match status" value="1"/>
</dbReference>
<dbReference type="PANTHER" id="PTHR10701">
    <property type="entry name" value="SMALL NUCLEAR RIBONUCLEOPROTEIN-ASSOCIATED PROTEIN B AND N"/>
    <property type="match status" value="1"/>
</dbReference>
<dbReference type="CDD" id="cd06168">
    <property type="entry name" value="LSMD1"/>
    <property type="match status" value="1"/>
</dbReference>
<dbReference type="Pfam" id="PF01423">
    <property type="entry name" value="LSM"/>
    <property type="match status" value="1"/>
</dbReference>
<gene>
    <name evidence="4" type="ORF">V9T40_003254</name>
</gene>
<name>A0AAN9TQC3_9HEMI</name>
<keyword evidence="5" id="KW-1185">Reference proteome</keyword>
<dbReference type="GO" id="GO:0031417">
    <property type="term" value="C:NatC complex"/>
    <property type="evidence" value="ECO:0007669"/>
    <property type="project" value="InterPro"/>
</dbReference>
<evidence type="ECO:0000313" key="5">
    <source>
        <dbReference type="Proteomes" id="UP001367676"/>
    </source>
</evidence>
<dbReference type="Proteomes" id="UP001367676">
    <property type="component" value="Unassembled WGS sequence"/>
</dbReference>
<dbReference type="InterPro" id="IPR047575">
    <property type="entry name" value="Sm"/>
</dbReference>
<dbReference type="EMBL" id="JBBCAQ010000006">
    <property type="protein sequence ID" value="KAK7603255.1"/>
    <property type="molecule type" value="Genomic_DNA"/>
</dbReference>
<evidence type="ECO:0000256" key="2">
    <source>
        <dbReference type="SAM" id="MobiDB-lite"/>
    </source>
</evidence>
<dbReference type="InterPro" id="IPR010920">
    <property type="entry name" value="LSM_dom_sf"/>
</dbReference>
<dbReference type="PROSITE" id="PS52002">
    <property type="entry name" value="SM"/>
    <property type="match status" value="1"/>
</dbReference>
<dbReference type="InterPro" id="IPR001163">
    <property type="entry name" value="Sm_dom_euk/arc"/>
</dbReference>
<comment type="similarity">
    <text evidence="1">Belongs to the snRNP Sm proteins family.</text>
</comment>
<protein>
    <recommendedName>
        <fullName evidence="3">Sm domain-containing protein</fullName>
    </recommendedName>
</protein>
<dbReference type="GO" id="GO:0003723">
    <property type="term" value="F:RNA binding"/>
    <property type="evidence" value="ECO:0007669"/>
    <property type="project" value="InterPro"/>
</dbReference>
<comment type="caution">
    <text evidence="4">The sequence shown here is derived from an EMBL/GenBank/DDBJ whole genome shotgun (WGS) entry which is preliminary data.</text>
</comment>
<sequence>MLDFLYNFEFKDSESAAGHTKNESGEKSGPVSSKEKDGIRKMKLMNWINKYMKIEMTDGRILIGTFVCTDKDANVILSACSELFNAEKTGISEEPRMLGLVMIPGRHIVSIHLEKTCPVHEMTTIV</sequence>
<proteinExistence type="inferred from homology"/>
<dbReference type="InterPro" id="IPR050914">
    <property type="entry name" value="snRNP_SmB/NAA38-like"/>
</dbReference>
<organism evidence="4 5">
    <name type="scientific">Parthenolecanium corni</name>
    <dbReference type="NCBI Taxonomy" id="536013"/>
    <lineage>
        <taxon>Eukaryota</taxon>
        <taxon>Metazoa</taxon>
        <taxon>Ecdysozoa</taxon>
        <taxon>Arthropoda</taxon>
        <taxon>Hexapoda</taxon>
        <taxon>Insecta</taxon>
        <taxon>Pterygota</taxon>
        <taxon>Neoptera</taxon>
        <taxon>Paraneoptera</taxon>
        <taxon>Hemiptera</taxon>
        <taxon>Sternorrhyncha</taxon>
        <taxon>Coccoidea</taxon>
        <taxon>Coccidae</taxon>
        <taxon>Parthenolecanium</taxon>
    </lineage>
</organism>